<organism evidence="1 2">
    <name type="scientific">Trichonephila clavata</name>
    <name type="common">Joro spider</name>
    <name type="synonym">Nephila clavata</name>
    <dbReference type="NCBI Taxonomy" id="2740835"/>
    <lineage>
        <taxon>Eukaryota</taxon>
        <taxon>Metazoa</taxon>
        <taxon>Ecdysozoa</taxon>
        <taxon>Arthropoda</taxon>
        <taxon>Chelicerata</taxon>
        <taxon>Arachnida</taxon>
        <taxon>Araneae</taxon>
        <taxon>Araneomorphae</taxon>
        <taxon>Entelegynae</taxon>
        <taxon>Araneoidea</taxon>
        <taxon>Nephilidae</taxon>
        <taxon>Trichonephila</taxon>
    </lineage>
</organism>
<sequence>MSSSQLRCHPHSSDVILTAQISAQLRLSSQIRYPHSSDILTAQVSSSQLRCHPHSLGVILTAQVSSSQFKCHPHSADVILIAQVSSSQLRYPHSSSVSPDSKLRSPPQITLSLLYGATLT</sequence>
<keyword evidence="2" id="KW-1185">Reference proteome</keyword>
<dbReference type="Proteomes" id="UP000887116">
    <property type="component" value="Unassembled WGS sequence"/>
</dbReference>
<dbReference type="EMBL" id="BMAO01023648">
    <property type="protein sequence ID" value="GFQ90113.1"/>
    <property type="molecule type" value="Genomic_DNA"/>
</dbReference>
<proteinExistence type="predicted"/>
<gene>
    <name evidence="1" type="ORF">TNCT_680931</name>
</gene>
<comment type="caution">
    <text evidence="1">The sequence shown here is derived from an EMBL/GenBank/DDBJ whole genome shotgun (WGS) entry which is preliminary data.</text>
</comment>
<reference evidence="1" key="1">
    <citation type="submission" date="2020-07" db="EMBL/GenBank/DDBJ databases">
        <title>Multicomponent nature underlies the extraordinary mechanical properties of spider dragline silk.</title>
        <authorList>
            <person name="Kono N."/>
            <person name="Nakamura H."/>
            <person name="Mori M."/>
            <person name="Yoshida Y."/>
            <person name="Ohtoshi R."/>
            <person name="Malay A.D."/>
            <person name="Moran D.A.P."/>
            <person name="Tomita M."/>
            <person name="Numata K."/>
            <person name="Arakawa K."/>
        </authorList>
    </citation>
    <scope>NUCLEOTIDE SEQUENCE</scope>
</reference>
<accession>A0A8X6FWD9</accession>
<dbReference type="AlphaFoldDB" id="A0A8X6FWD9"/>
<evidence type="ECO:0000313" key="2">
    <source>
        <dbReference type="Proteomes" id="UP000887116"/>
    </source>
</evidence>
<evidence type="ECO:0000313" key="1">
    <source>
        <dbReference type="EMBL" id="GFQ90113.1"/>
    </source>
</evidence>
<protein>
    <submittedName>
        <fullName evidence="1">Uncharacterized protein</fullName>
    </submittedName>
</protein>
<name>A0A8X6FWD9_TRICU</name>